<proteinExistence type="predicted"/>
<dbReference type="InterPro" id="IPR036397">
    <property type="entry name" value="RNaseH_sf"/>
</dbReference>
<dbReference type="RefSeq" id="WP_378934565.1">
    <property type="nucleotide sequence ID" value="NZ_JBHLVO010000009.1"/>
</dbReference>
<feature type="domain" description="Integrase catalytic" evidence="2">
    <location>
        <begin position="147"/>
        <end position="308"/>
    </location>
</feature>
<name>A0ABV6GF04_9BACI</name>
<protein>
    <submittedName>
        <fullName evidence="3">IS3 family transposase</fullName>
    </submittedName>
</protein>
<dbReference type="SUPFAM" id="SSF53098">
    <property type="entry name" value="Ribonuclease H-like"/>
    <property type="match status" value="1"/>
</dbReference>
<comment type="function">
    <text evidence="1">Involved in the transposition of the insertion sequence.</text>
</comment>
<keyword evidence="4" id="KW-1185">Reference proteome</keyword>
<sequence length="311" mass="35984">MKSKRCGDRHPKKVPGLSQRERINKKYDGISALRKEYPVTLLCQILNASKSGYYAYLKRPKPTFSSSDKRLITKIKRAYKLHEGTYGAKRIASYSKKKGTRVNHKRVARLMREINLQATVRQPEITHTRKIQSAGYIYENRLQRDFQAMIPNVKWVTEVSVEGRKLYVSAIMDLFNREILALKVSASPNAELIKQTLLDAKKNRKLSSLKGITIHSDQGNVYRSFAYFQWSKELGFIPSMSRKANCWDNAVIESFFSTLKVEIPCFFPSISVETLESDLLKYISYFNEKRSQKRVGYQSPKEDLTLYKKAV</sequence>
<dbReference type="InterPro" id="IPR025948">
    <property type="entry name" value="HTH-like_dom"/>
</dbReference>
<reference evidence="3 4" key="1">
    <citation type="submission" date="2024-09" db="EMBL/GenBank/DDBJ databases">
        <authorList>
            <person name="Sun Q."/>
            <person name="Mori K."/>
        </authorList>
    </citation>
    <scope>NUCLEOTIDE SEQUENCE [LARGE SCALE GENOMIC DNA]</scope>
    <source>
        <strain evidence="3 4">CCM 7228</strain>
    </source>
</reference>
<evidence type="ECO:0000313" key="3">
    <source>
        <dbReference type="EMBL" id="MFC0272273.1"/>
    </source>
</evidence>
<dbReference type="Pfam" id="PF13276">
    <property type="entry name" value="HTH_21"/>
    <property type="match status" value="1"/>
</dbReference>
<dbReference type="PANTHER" id="PTHR46889:SF4">
    <property type="entry name" value="TRANSPOSASE INSO FOR INSERTION SEQUENCE ELEMENT IS911B-RELATED"/>
    <property type="match status" value="1"/>
</dbReference>
<dbReference type="InterPro" id="IPR012337">
    <property type="entry name" value="RNaseH-like_sf"/>
</dbReference>
<gene>
    <name evidence="3" type="ORF">ACFFIX_12585</name>
</gene>
<evidence type="ECO:0000259" key="2">
    <source>
        <dbReference type="PROSITE" id="PS50994"/>
    </source>
</evidence>
<dbReference type="Proteomes" id="UP001589854">
    <property type="component" value="Unassembled WGS sequence"/>
</dbReference>
<dbReference type="PANTHER" id="PTHR46889">
    <property type="entry name" value="TRANSPOSASE INSF FOR INSERTION SEQUENCE IS3B-RELATED"/>
    <property type="match status" value="1"/>
</dbReference>
<dbReference type="InterPro" id="IPR001584">
    <property type="entry name" value="Integrase_cat-core"/>
</dbReference>
<dbReference type="InterPro" id="IPR050900">
    <property type="entry name" value="Transposase_IS3/IS150/IS904"/>
</dbReference>
<dbReference type="EMBL" id="JBHLVO010000009">
    <property type="protein sequence ID" value="MFC0272273.1"/>
    <property type="molecule type" value="Genomic_DNA"/>
</dbReference>
<dbReference type="NCBIfam" id="NF033516">
    <property type="entry name" value="transpos_IS3"/>
    <property type="match status" value="1"/>
</dbReference>
<dbReference type="Pfam" id="PF13333">
    <property type="entry name" value="rve_2"/>
    <property type="match status" value="1"/>
</dbReference>
<comment type="caution">
    <text evidence="3">The sequence shown here is derived from an EMBL/GenBank/DDBJ whole genome shotgun (WGS) entry which is preliminary data.</text>
</comment>
<evidence type="ECO:0000256" key="1">
    <source>
        <dbReference type="ARBA" id="ARBA00002286"/>
    </source>
</evidence>
<dbReference type="Pfam" id="PF00665">
    <property type="entry name" value="rve"/>
    <property type="match status" value="1"/>
</dbReference>
<dbReference type="PROSITE" id="PS50994">
    <property type="entry name" value="INTEGRASE"/>
    <property type="match status" value="1"/>
</dbReference>
<accession>A0ABV6GF04</accession>
<dbReference type="Gene3D" id="3.30.420.10">
    <property type="entry name" value="Ribonuclease H-like superfamily/Ribonuclease H"/>
    <property type="match status" value="1"/>
</dbReference>
<organism evidence="3 4">
    <name type="scientific">Metabacillus herbersteinensis</name>
    <dbReference type="NCBI Taxonomy" id="283816"/>
    <lineage>
        <taxon>Bacteria</taxon>
        <taxon>Bacillati</taxon>
        <taxon>Bacillota</taxon>
        <taxon>Bacilli</taxon>
        <taxon>Bacillales</taxon>
        <taxon>Bacillaceae</taxon>
        <taxon>Metabacillus</taxon>
    </lineage>
</organism>
<evidence type="ECO:0000313" key="4">
    <source>
        <dbReference type="Proteomes" id="UP001589854"/>
    </source>
</evidence>
<dbReference type="InterPro" id="IPR048020">
    <property type="entry name" value="Transpos_IS3"/>
</dbReference>